<feature type="region of interest" description="Disordered" evidence="1">
    <location>
        <begin position="22"/>
        <end position="131"/>
    </location>
</feature>
<feature type="compositionally biased region" description="Polar residues" evidence="1">
    <location>
        <begin position="29"/>
        <end position="41"/>
    </location>
</feature>
<reference evidence="4" key="1">
    <citation type="journal article" date="2019" name="Int. J. Syst. Evol. Microbiol.">
        <title>The Global Catalogue of Microorganisms (GCM) 10K type strain sequencing project: providing services to taxonomists for standard genome sequencing and annotation.</title>
        <authorList>
            <consortium name="The Broad Institute Genomics Platform"/>
            <consortium name="The Broad Institute Genome Sequencing Center for Infectious Disease"/>
            <person name="Wu L."/>
            <person name="Ma J."/>
        </authorList>
    </citation>
    <scope>NUCLEOTIDE SEQUENCE [LARGE SCALE GENOMIC DNA]</scope>
    <source>
        <strain evidence="4">JCM 16924</strain>
    </source>
</reference>
<feature type="region of interest" description="Disordered" evidence="1">
    <location>
        <begin position="152"/>
        <end position="176"/>
    </location>
</feature>
<feature type="compositionally biased region" description="Low complexity" evidence="1">
    <location>
        <begin position="247"/>
        <end position="267"/>
    </location>
</feature>
<keyword evidence="2" id="KW-1133">Transmembrane helix</keyword>
<feature type="compositionally biased region" description="Basic and acidic residues" evidence="1">
    <location>
        <begin position="118"/>
        <end position="131"/>
    </location>
</feature>
<evidence type="ECO:0000256" key="2">
    <source>
        <dbReference type="SAM" id="Phobius"/>
    </source>
</evidence>
<keyword evidence="2" id="KW-0812">Transmembrane</keyword>
<feature type="region of interest" description="Disordered" evidence="1">
    <location>
        <begin position="210"/>
        <end position="373"/>
    </location>
</feature>
<name>A0ABP7RSC4_9ACTN</name>
<dbReference type="Proteomes" id="UP001500456">
    <property type="component" value="Unassembled WGS sequence"/>
</dbReference>
<keyword evidence="2" id="KW-0472">Membrane</keyword>
<proteinExistence type="predicted"/>
<accession>A0ABP7RSC4</accession>
<feature type="compositionally biased region" description="Gly residues" evidence="1">
    <location>
        <begin position="152"/>
        <end position="161"/>
    </location>
</feature>
<evidence type="ECO:0008006" key="5">
    <source>
        <dbReference type="Google" id="ProtNLM"/>
    </source>
</evidence>
<feature type="compositionally biased region" description="Low complexity" evidence="1">
    <location>
        <begin position="321"/>
        <end position="348"/>
    </location>
</feature>
<protein>
    <recommendedName>
        <fullName evidence="5">Translation initiation factor IF-2</fullName>
    </recommendedName>
</protein>
<evidence type="ECO:0000313" key="4">
    <source>
        <dbReference type="Proteomes" id="UP001500456"/>
    </source>
</evidence>
<evidence type="ECO:0000256" key="1">
    <source>
        <dbReference type="SAM" id="MobiDB-lite"/>
    </source>
</evidence>
<gene>
    <name evidence="3" type="ORF">GCM10022232_44820</name>
</gene>
<evidence type="ECO:0000313" key="3">
    <source>
        <dbReference type="EMBL" id="GAA4001436.1"/>
    </source>
</evidence>
<comment type="caution">
    <text evidence="3">The sequence shown here is derived from an EMBL/GenBank/DDBJ whole genome shotgun (WGS) entry which is preliminary data.</text>
</comment>
<organism evidence="3 4">
    <name type="scientific">Streptomyces plumbiresistens</name>
    <dbReference type="NCBI Taxonomy" id="511811"/>
    <lineage>
        <taxon>Bacteria</taxon>
        <taxon>Bacillati</taxon>
        <taxon>Actinomycetota</taxon>
        <taxon>Actinomycetes</taxon>
        <taxon>Kitasatosporales</taxon>
        <taxon>Streptomycetaceae</taxon>
        <taxon>Streptomyces</taxon>
    </lineage>
</organism>
<sequence length="373" mass="36630">MCVHVKKWPEDAQPEWPEVAATGVHSATRGGTQAFPETNGTGIPRRSGTSGEGDRAPADAAGTAISRRAGRAFPGTGRTAETDALPPAAELPGRPEAAARAAAVRDPWGETGTSGSGHDPDDHDPTHDPHEVTVQLDGIGQQLEDLLVRQAKGGGPVGGPAAGPEGSDGPVFVDESGRRSRRYRRIGIAVGLACAVYAVVIVATLLSGNSNAPWLPVPGQQDGQPAGKVDTSPLPAESAPPSGTPGGLPEPTPTAGTGTAPVPSAGATGPGAGVSPGAGTSADPSPSRTATAPGPGTGSTPPKATPTTDPPVTSEPPDPTPTDTGPTATPTETTGVGDPGTGTVADGPNDPTPITTEPDGTGAAPAPSSEPVL</sequence>
<feature type="compositionally biased region" description="Low complexity" evidence="1">
    <location>
        <begin position="84"/>
        <end position="102"/>
    </location>
</feature>
<feature type="transmembrane region" description="Helical" evidence="2">
    <location>
        <begin position="186"/>
        <end position="206"/>
    </location>
</feature>
<dbReference type="EMBL" id="BAAAZX010000012">
    <property type="protein sequence ID" value="GAA4001436.1"/>
    <property type="molecule type" value="Genomic_DNA"/>
</dbReference>
<feature type="compositionally biased region" description="Low complexity" evidence="1">
    <location>
        <begin position="289"/>
        <end position="312"/>
    </location>
</feature>
<keyword evidence="4" id="KW-1185">Reference proteome</keyword>